<reference evidence="1 2" key="1">
    <citation type="submission" date="2013-04" db="EMBL/GenBank/DDBJ databases">
        <title>The Genome Sequence of Treponema maltophilum ATCC 51939.</title>
        <authorList>
            <consortium name="The Broad Institute Genomics Platform"/>
            <person name="Earl A."/>
            <person name="Ward D."/>
            <person name="Feldgarden M."/>
            <person name="Gevers D."/>
            <person name="Leonetti C."/>
            <person name="Blanton J.M."/>
            <person name="Dewhirst F.E."/>
            <person name="Izard J."/>
            <person name="Walker B."/>
            <person name="Young S."/>
            <person name="Zeng Q."/>
            <person name="Gargeya S."/>
            <person name="Fitzgerald M."/>
            <person name="Haas B."/>
            <person name="Abouelleil A."/>
            <person name="Allen A.W."/>
            <person name="Alvarado L."/>
            <person name="Arachchi H.M."/>
            <person name="Berlin A.M."/>
            <person name="Chapman S.B."/>
            <person name="Gainer-Dewar J."/>
            <person name="Goldberg J."/>
            <person name="Griggs A."/>
            <person name="Gujja S."/>
            <person name="Hansen M."/>
            <person name="Howarth C."/>
            <person name="Imamovic A."/>
            <person name="Ireland A."/>
            <person name="Larimer J."/>
            <person name="McCowan C."/>
            <person name="Murphy C."/>
            <person name="Pearson M."/>
            <person name="Poon T.W."/>
            <person name="Priest M."/>
            <person name="Roberts A."/>
            <person name="Saif S."/>
            <person name="Shea T."/>
            <person name="Sisk P."/>
            <person name="Sykes S."/>
            <person name="Wortman J."/>
            <person name="Nusbaum C."/>
            <person name="Birren B."/>
        </authorList>
    </citation>
    <scope>NUCLEOTIDE SEQUENCE [LARGE SCALE GENOMIC DNA]</scope>
    <source>
        <strain evidence="1 2">ATCC 51939</strain>
    </source>
</reference>
<gene>
    <name evidence="1" type="ORF">HMPREF9194_01905</name>
</gene>
<evidence type="ECO:0000313" key="2">
    <source>
        <dbReference type="Proteomes" id="UP000014541"/>
    </source>
</evidence>
<accession>S3L428</accession>
<dbReference type="PATRIC" id="fig|1125699.3.peg.1924"/>
<protein>
    <submittedName>
        <fullName evidence="1">Uncharacterized protein</fullName>
    </submittedName>
</protein>
<sequence>MFNRRPLLFISVICVLFLSTGISVVAQNIKNGQQNRIIQTQDLPLNIFESDIFTGIPKAPEFITQKYTVEQLSEDEARKDYWRFAGEWTSVVICSVGENRIIYTQYKDDYTLQYVELTQKASFASEWSPYIGKSTDYLLRIFGVPTELNSSVILYADKGYYISFYYEKKRITKILLAREQ</sequence>
<keyword evidence="2" id="KW-1185">Reference proteome</keyword>
<evidence type="ECO:0000313" key="1">
    <source>
        <dbReference type="EMBL" id="EPF31554.1"/>
    </source>
</evidence>
<dbReference type="AlphaFoldDB" id="S3L428"/>
<organism evidence="1 2">
    <name type="scientific">Treponema maltophilum ATCC 51939</name>
    <dbReference type="NCBI Taxonomy" id="1125699"/>
    <lineage>
        <taxon>Bacteria</taxon>
        <taxon>Pseudomonadati</taxon>
        <taxon>Spirochaetota</taxon>
        <taxon>Spirochaetia</taxon>
        <taxon>Spirochaetales</taxon>
        <taxon>Treponemataceae</taxon>
        <taxon>Treponema</taxon>
    </lineage>
</organism>
<dbReference type="EMBL" id="ATFF01000006">
    <property type="protein sequence ID" value="EPF31554.1"/>
    <property type="molecule type" value="Genomic_DNA"/>
</dbReference>
<dbReference type="STRING" id="1125699.HMPREF9194_01905"/>
<proteinExistence type="predicted"/>
<dbReference type="HOGENOM" id="CLU_1495564_0_0_12"/>
<name>S3L428_TREMA</name>
<dbReference type="Proteomes" id="UP000014541">
    <property type="component" value="Unassembled WGS sequence"/>
</dbReference>
<comment type="caution">
    <text evidence="1">The sequence shown here is derived from an EMBL/GenBank/DDBJ whole genome shotgun (WGS) entry which is preliminary data.</text>
</comment>